<dbReference type="CDD" id="cd16935">
    <property type="entry name" value="HATPase_AgrC-ComD-like"/>
    <property type="match status" value="1"/>
</dbReference>
<dbReference type="GO" id="GO:0042802">
    <property type="term" value="F:identical protein binding"/>
    <property type="evidence" value="ECO:0007669"/>
    <property type="project" value="TreeGrafter"/>
</dbReference>
<feature type="transmembrane region" description="Helical" evidence="1">
    <location>
        <begin position="56"/>
        <end position="74"/>
    </location>
</feature>
<keyword evidence="1" id="KW-0812">Transmembrane</keyword>
<feature type="transmembrane region" description="Helical" evidence="1">
    <location>
        <begin position="187"/>
        <end position="205"/>
    </location>
</feature>
<evidence type="ECO:0000313" key="4">
    <source>
        <dbReference type="Proteomes" id="UP000481964"/>
    </source>
</evidence>
<evidence type="ECO:0000313" key="3">
    <source>
        <dbReference type="EMBL" id="MSC57161.1"/>
    </source>
</evidence>
<sequence length="429" mass="49501">MEIIMSYIFSHLVEAIVLWMSMSQMYEHRYKQWVTGIAIMIGHAVMFGVFLTGNIYFITAINNSTYILLIALLFNISKRSAVFWGIILNAMNALSELIMFFTARYIVGIENAGKKDTVDIIFMFCLCNISYFLITQTLVFIKKRSIVFDKGDMSKILLMGSLTTSLIVFMTYYIIGTTWDLHQKETIWMMISSIGLVCSDILILWSNIKIDERNAENERIKIQLEQEKADARYYKLENEKNESLEILRHDMNNHLNTMLDMETNSDLKDYITSIMEQYNIKKRTTFSNNNVLNGLISEYNSKCYIENIEFVVDIRPGTIDDIAATDIVALFGNILSNAYEAAKQCEEINEKYIELVVKRKQETTLIKCVNSCAVPPKIIGGNFISIKKDSDRKHGYGMKSIDKIVDKYHGSHIEQFDENEFTISIMLMI</sequence>
<dbReference type="EMBL" id="WKRD01000004">
    <property type="protein sequence ID" value="MSC57161.1"/>
    <property type="molecule type" value="Genomic_DNA"/>
</dbReference>
<organism evidence="3 4">
    <name type="scientific">Lachnospira eligens</name>
    <dbReference type="NCBI Taxonomy" id="39485"/>
    <lineage>
        <taxon>Bacteria</taxon>
        <taxon>Bacillati</taxon>
        <taxon>Bacillota</taxon>
        <taxon>Clostridia</taxon>
        <taxon>Lachnospirales</taxon>
        <taxon>Lachnospiraceae</taxon>
        <taxon>Lachnospira</taxon>
    </lineage>
</organism>
<dbReference type="InterPro" id="IPR032834">
    <property type="entry name" value="NatK-like_C"/>
</dbReference>
<feature type="transmembrane region" description="Helical" evidence="1">
    <location>
        <begin position="81"/>
        <end position="101"/>
    </location>
</feature>
<dbReference type="RefSeq" id="WP_154300724.1">
    <property type="nucleotide sequence ID" value="NZ_WKRD01000004.1"/>
</dbReference>
<evidence type="ECO:0000259" key="2">
    <source>
        <dbReference type="Pfam" id="PF14501"/>
    </source>
</evidence>
<feature type="transmembrane region" description="Helical" evidence="1">
    <location>
        <begin position="6"/>
        <end position="26"/>
    </location>
</feature>
<dbReference type="Proteomes" id="UP000481964">
    <property type="component" value="Unassembled WGS sequence"/>
</dbReference>
<feature type="transmembrane region" description="Helical" evidence="1">
    <location>
        <begin position="153"/>
        <end position="175"/>
    </location>
</feature>
<comment type="caution">
    <text evidence="3">The sequence shown here is derived from an EMBL/GenBank/DDBJ whole genome shotgun (WGS) entry which is preliminary data.</text>
</comment>
<evidence type="ECO:0000256" key="1">
    <source>
        <dbReference type="SAM" id="Phobius"/>
    </source>
</evidence>
<accession>A0A7C9H2Y8</accession>
<gene>
    <name evidence="3" type="ORF">GKE48_06790</name>
</gene>
<dbReference type="Gene3D" id="3.30.565.10">
    <property type="entry name" value="Histidine kinase-like ATPase, C-terminal domain"/>
    <property type="match status" value="1"/>
</dbReference>
<name>A0A7C9H2Y8_9FIRM</name>
<feature type="domain" description="Sensor histidine kinase NatK-like C-terminal" evidence="2">
    <location>
        <begin position="324"/>
        <end position="427"/>
    </location>
</feature>
<feature type="transmembrane region" description="Helical" evidence="1">
    <location>
        <begin position="121"/>
        <end position="141"/>
    </location>
</feature>
<protein>
    <submittedName>
        <fullName evidence="3">GHKL domain-containing protein</fullName>
    </submittedName>
</protein>
<keyword evidence="1" id="KW-0472">Membrane</keyword>
<feature type="transmembrane region" description="Helical" evidence="1">
    <location>
        <begin position="33"/>
        <end position="50"/>
    </location>
</feature>
<dbReference type="InterPro" id="IPR036890">
    <property type="entry name" value="HATPase_C_sf"/>
</dbReference>
<reference evidence="3 4" key="1">
    <citation type="journal article" date="2019" name="Nat. Med.">
        <title>A library of human gut bacterial isolates paired with longitudinal multiomics data enables mechanistic microbiome research.</title>
        <authorList>
            <person name="Poyet M."/>
            <person name="Groussin M."/>
            <person name="Gibbons S.M."/>
            <person name="Avila-Pacheco J."/>
            <person name="Jiang X."/>
            <person name="Kearney S.M."/>
            <person name="Perrotta A.R."/>
            <person name="Berdy B."/>
            <person name="Zhao S."/>
            <person name="Lieberman T.D."/>
            <person name="Swanson P.K."/>
            <person name="Smith M."/>
            <person name="Roesemann S."/>
            <person name="Alexander J.E."/>
            <person name="Rich S.A."/>
            <person name="Livny J."/>
            <person name="Vlamakis H."/>
            <person name="Clish C."/>
            <person name="Bullock K."/>
            <person name="Deik A."/>
            <person name="Scott J."/>
            <person name="Pierce K.A."/>
            <person name="Xavier R.J."/>
            <person name="Alm E.J."/>
        </authorList>
    </citation>
    <scope>NUCLEOTIDE SEQUENCE [LARGE SCALE GENOMIC DNA]</scope>
    <source>
        <strain evidence="3 4">BIOML-A1</strain>
    </source>
</reference>
<dbReference type="SUPFAM" id="SSF55874">
    <property type="entry name" value="ATPase domain of HSP90 chaperone/DNA topoisomerase II/histidine kinase"/>
    <property type="match status" value="1"/>
</dbReference>
<keyword evidence="1" id="KW-1133">Transmembrane helix</keyword>
<dbReference type="PANTHER" id="PTHR40448:SF1">
    <property type="entry name" value="TWO-COMPONENT SENSOR HISTIDINE KINASE"/>
    <property type="match status" value="1"/>
</dbReference>
<proteinExistence type="predicted"/>
<dbReference type="PANTHER" id="PTHR40448">
    <property type="entry name" value="TWO-COMPONENT SENSOR HISTIDINE KINASE"/>
    <property type="match status" value="1"/>
</dbReference>
<dbReference type="Pfam" id="PF14501">
    <property type="entry name" value="HATPase_c_5"/>
    <property type="match status" value="1"/>
</dbReference>
<dbReference type="AlphaFoldDB" id="A0A7C9H2Y8"/>